<dbReference type="InterPro" id="IPR041078">
    <property type="entry name" value="Plavaka"/>
</dbReference>
<name>A0A9P5N3Y6_9AGAM</name>
<evidence type="ECO:0000313" key="3">
    <source>
        <dbReference type="Proteomes" id="UP000759537"/>
    </source>
</evidence>
<gene>
    <name evidence="2" type="ORF">DFH94DRAFT_623107</name>
</gene>
<evidence type="ECO:0000313" key="2">
    <source>
        <dbReference type="EMBL" id="KAF8485765.1"/>
    </source>
</evidence>
<feature type="region of interest" description="Disordered" evidence="1">
    <location>
        <begin position="368"/>
        <end position="387"/>
    </location>
</feature>
<evidence type="ECO:0000256" key="1">
    <source>
        <dbReference type="SAM" id="MobiDB-lite"/>
    </source>
</evidence>
<feature type="non-terminal residue" evidence="2">
    <location>
        <position position="1"/>
    </location>
</feature>
<dbReference type="AlphaFoldDB" id="A0A9P5N3Y6"/>
<dbReference type="EMBL" id="WHVB01000002">
    <property type="protein sequence ID" value="KAF8485765.1"/>
    <property type="molecule type" value="Genomic_DNA"/>
</dbReference>
<keyword evidence="3" id="KW-1185">Reference proteome</keyword>
<dbReference type="Pfam" id="PF18759">
    <property type="entry name" value="Plavaka"/>
    <property type="match status" value="1"/>
</dbReference>
<sequence>PNTVLRELEHVLDALDSFDEDPAGFLQVCKAIGVKPIVNLFWRDLPYMHIHCSITPDTLHQLYQGVIKHIISWITKACGATEIDARCHHMPPNHNIQSFMKGISMLSRVTGQEHDRMCRVLLGLVIDIPLPGGLLNVQLIRAVRSLLDFVYLARYPVHTDEMLELLEDALACFHDVKDVFVNLGIRNLFNIPKLHSMRHYAMFIRLYGTTDNFDTAYTERLHIDFVKDAYAATNHKDEFTQMATWLEHKEKMFHHEQYIKWQDSSSSYSHCVRCRCSIVPMVQQFPYSPRWGTTHLSVAMFYGATYFRPALAHFIALANDPGLSRAQLEAKLRSVCMPFRTVPVWHRIKYLRKDPVSNSIMTANSIHVRPSTTDSHGRSVPGRFDTALVNEGTGGDTGVEGYRVGRMQVVFSIPEKACNITFSRGVVVPQHLAYIEWNTPFSNPPDHSHLLYKISPLRDQNGGHICSIIPLVKIRRSIHLLPKFGPTAPQEWTSSNVLDLCSSFYVNCFTDGHLYRILC</sequence>
<accession>A0A9P5N3Y6</accession>
<dbReference type="OrthoDB" id="2576233at2759"/>
<reference evidence="2" key="1">
    <citation type="submission" date="2019-10" db="EMBL/GenBank/DDBJ databases">
        <authorList>
            <consortium name="DOE Joint Genome Institute"/>
            <person name="Kuo A."/>
            <person name="Miyauchi S."/>
            <person name="Kiss E."/>
            <person name="Drula E."/>
            <person name="Kohler A."/>
            <person name="Sanchez-Garcia M."/>
            <person name="Andreopoulos B."/>
            <person name="Barry K.W."/>
            <person name="Bonito G."/>
            <person name="Buee M."/>
            <person name="Carver A."/>
            <person name="Chen C."/>
            <person name="Cichocki N."/>
            <person name="Clum A."/>
            <person name="Culley D."/>
            <person name="Crous P.W."/>
            <person name="Fauchery L."/>
            <person name="Girlanda M."/>
            <person name="Hayes R."/>
            <person name="Keri Z."/>
            <person name="LaButti K."/>
            <person name="Lipzen A."/>
            <person name="Lombard V."/>
            <person name="Magnuson J."/>
            <person name="Maillard F."/>
            <person name="Morin E."/>
            <person name="Murat C."/>
            <person name="Nolan M."/>
            <person name="Ohm R."/>
            <person name="Pangilinan J."/>
            <person name="Pereira M."/>
            <person name="Perotto S."/>
            <person name="Peter M."/>
            <person name="Riley R."/>
            <person name="Sitrit Y."/>
            <person name="Stielow B."/>
            <person name="Szollosi G."/>
            <person name="Zifcakova L."/>
            <person name="Stursova M."/>
            <person name="Spatafora J.W."/>
            <person name="Tedersoo L."/>
            <person name="Vaario L.-M."/>
            <person name="Yamada A."/>
            <person name="Yan M."/>
            <person name="Wang P."/>
            <person name="Xu J."/>
            <person name="Bruns T."/>
            <person name="Baldrian P."/>
            <person name="Vilgalys R."/>
            <person name="Henrissat B."/>
            <person name="Grigoriev I.V."/>
            <person name="Hibbett D."/>
            <person name="Nagy L.G."/>
            <person name="Martin F.M."/>
        </authorList>
    </citation>
    <scope>NUCLEOTIDE SEQUENCE</scope>
    <source>
        <strain evidence="2">Prilba</strain>
    </source>
</reference>
<protein>
    <submittedName>
        <fullName evidence="2">Uncharacterized protein</fullName>
    </submittedName>
</protein>
<dbReference type="Proteomes" id="UP000759537">
    <property type="component" value="Unassembled WGS sequence"/>
</dbReference>
<proteinExistence type="predicted"/>
<organism evidence="2 3">
    <name type="scientific">Russula ochroleuca</name>
    <dbReference type="NCBI Taxonomy" id="152965"/>
    <lineage>
        <taxon>Eukaryota</taxon>
        <taxon>Fungi</taxon>
        <taxon>Dikarya</taxon>
        <taxon>Basidiomycota</taxon>
        <taxon>Agaricomycotina</taxon>
        <taxon>Agaricomycetes</taxon>
        <taxon>Russulales</taxon>
        <taxon>Russulaceae</taxon>
        <taxon>Russula</taxon>
    </lineage>
</organism>
<reference evidence="2" key="2">
    <citation type="journal article" date="2020" name="Nat. Commun.">
        <title>Large-scale genome sequencing of mycorrhizal fungi provides insights into the early evolution of symbiotic traits.</title>
        <authorList>
            <person name="Miyauchi S."/>
            <person name="Kiss E."/>
            <person name="Kuo A."/>
            <person name="Drula E."/>
            <person name="Kohler A."/>
            <person name="Sanchez-Garcia M."/>
            <person name="Morin E."/>
            <person name="Andreopoulos B."/>
            <person name="Barry K.W."/>
            <person name="Bonito G."/>
            <person name="Buee M."/>
            <person name="Carver A."/>
            <person name="Chen C."/>
            <person name="Cichocki N."/>
            <person name="Clum A."/>
            <person name="Culley D."/>
            <person name="Crous P.W."/>
            <person name="Fauchery L."/>
            <person name="Girlanda M."/>
            <person name="Hayes R.D."/>
            <person name="Keri Z."/>
            <person name="LaButti K."/>
            <person name="Lipzen A."/>
            <person name="Lombard V."/>
            <person name="Magnuson J."/>
            <person name="Maillard F."/>
            <person name="Murat C."/>
            <person name="Nolan M."/>
            <person name="Ohm R.A."/>
            <person name="Pangilinan J."/>
            <person name="Pereira M.F."/>
            <person name="Perotto S."/>
            <person name="Peter M."/>
            <person name="Pfister S."/>
            <person name="Riley R."/>
            <person name="Sitrit Y."/>
            <person name="Stielow J.B."/>
            <person name="Szollosi G."/>
            <person name="Zifcakova L."/>
            <person name="Stursova M."/>
            <person name="Spatafora J.W."/>
            <person name="Tedersoo L."/>
            <person name="Vaario L.M."/>
            <person name="Yamada A."/>
            <person name="Yan M."/>
            <person name="Wang P."/>
            <person name="Xu J."/>
            <person name="Bruns T."/>
            <person name="Baldrian P."/>
            <person name="Vilgalys R."/>
            <person name="Dunand C."/>
            <person name="Henrissat B."/>
            <person name="Grigoriev I.V."/>
            <person name="Hibbett D."/>
            <person name="Nagy L.G."/>
            <person name="Martin F.M."/>
        </authorList>
    </citation>
    <scope>NUCLEOTIDE SEQUENCE</scope>
    <source>
        <strain evidence="2">Prilba</strain>
    </source>
</reference>
<comment type="caution">
    <text evidence="2">The sequence shown here is derived from an EMBL/GenBank/DDBJ whole genome shotgun (WGS) entry which is preliminary data.</text>
</comment>